<evidence type="ECO:0000313" key="13">
    <source>
        <dbReference type="EMBL" id="AHX39215.1"/>
    </source>
</evidence>
<dbReference type="PANTHER" id="PTHR47599:SF3">
    <property type="entry name" value="CELL-TO-CELL MOVEMENT PROTEIN"/>
    <property type="match status" value="1"/>
</dbReference>
<evidence type="ECO:0000256" key="12">
    <source>
        <dbReference type="SAM" id="Coils"/>
    </source>
</evidence>
<dbReference type="EMBL" id="KJ418152">
    <property type="protein sequence ID" value="AHX39215.1"/>
    <property type="molecule type" value="Genomic_DNA"/>
</dbReference>
<evidence type="ECO:0000256" key="11">
    <source>
        <dbReference type="ARBA" id="ARBA00047006"/>
    </source>
</evidence>
<proteinExistence type="inferred from homology"/>
<evidence type="ECO:0000256" key="9">
    <source>
        <dbReference type="ARBA" id="ARBA00024940"/>
    </source>
</evidence>
<comment type="subcellular location">
    <subcellularLocation>
        <location evidence="1">Host cell junction</location>
        <location evidence="1">Host plasmodesma</location>
    </subcellularLocation>
</comment>
<protein>
    <recommendedName>
        <fullName evidence="3">Movement protein</fullName>
    </recommendedName>
    <alternativeName>
        <fullName evidence="10">Cell-to-cell transport protein</fullName>
    </alternativeName>
</protein>
<evidence type="ECO:0000256" key="5">
    <source>
        <dbReference type="ARBA" id="ARBA00022581"/>
    </source>
</evidence>
<evidence type="ECO:0000256" key="6">
    <source>
        <dbReference type="ARBA" id="ARBA00023031"/>
    </source>
</evidence>
<keyword evidence="4" id="KW-0813">Transport</keyword>
<evidence type="ECO:0000256" key="10">
    <source>
        <dbReference type="ARBA" id="ARBA00030527"/>
    </source>
</evidence>
<dbReference type="InterPro" id="IPR028919">
    <property type="entry name" value="Viral_movement"/>
</dbReference>
<sequence length="327" mass="36992">MDLYPEENTQSEQSQNSENNMQIFKSETSDGFSSDLMISNDQLKNISKTQLTLEKEKIFKMPNVLSQVMKKAFSRKNEILYCVSTKELSVDIHDATGKVYLPLITREEINKRLSSLKPEVRRTMSMVHFGAVKILLKAQFRNGIDTPIKIALIDDRINSRRDCLLGAAKGNLAYGKFMFTVYPKFGISLNTQRLNQTLSLIHDFENKNLMNKGDKVMTITYIVGYALTNSHHSIDYQSNATIELEDVFQEIGNVQQSEFCTIQNDECNWVIDIAQDKALLGAKTKTQIGNSLQIGNIASSSNTENELARVSQNIDLLKNKLKEICGE</sequence>
<accession>A0A023PXE7</accession>
<comment type="similarity">
    <text evidence="2">Belongs to the caulimoviridae movement protein family.</text>
</comment>
<dbReference type="PANTHER" id="PTHR47599">
    <property type="entry name" value="CELL-TO-CELL MOVEMENT PROTEIN"/>
    <property type="match status" value="1"/>
</dbReference>
<evidence type="ECO:0000256" key="3">
    <source>
        <dbReference type="ARBA" id="ARBA00014660"/>
    </source>
</evidence>
<reference evidence="13" key="1">
    <citation type="submission" date="2014-02" db="EMBL/GenBank/DDBJ databases">
        <authorList>
            <person name="Leisova Svobodova L."/>
            <person name="Svoboda J."/>
        </authorList>
    </citation>
    <scope>NUCLEOTIDE SEQUENCE</scope>
    <source>
        <strain evidence="13">S</strain>
    </source>
</reference>
<keyword evidence="5" id="KW-0945">Host-virus interaction</keyword>
<dbReference type="GO" id="GO:0046740">
    <property type="term" value="P:transport of virus in host, cell to cell"/>
    <property type="evidence" value="ECO:0007669"/>
    <property type="project" value="UniProtKB-KW"/>
</dbReference>
<organism evidence="13">
    <name type="scientific">Cauliflower mosaic virus</name>
    <dbReference type="NCBI Taxonomy" id="10641"/>
    <lineage>
        <taxon>Viruses</taxon>
        <taxon>Riboviria</taxon>
        <taxon>Pararnavirae</taxon>
        <taxon>Artverviricota</taxon>
        <taxon>Revtraviricetes</taxon>
        <taxon>Ortervirales</taxon>
        <taxon>Caulimoviridae</taxon>
        <taxon>Caulimovirus</taxon>
        <taxon>Caulimovirus tessellobrassicae</taxon>
    </lineage>
</organism>
<dbReference type="Pfam" id="PF01107">
    <property type="entry name" value="MP"/>
    <property type="match status" value="1"/>
</dbReference>
<evidence type="ECO:0000256" key="2">
    <source>
        <dbReference type="ARBA" id="ARBA00009255"/>
    </source>
</evidence>
<evidence type="ECO:0000256" key="1">
    <source>
        <dbReference type="ARBA" id="ARBA00004621"/>
    </source>
</evidence>
<keyword evidence="7 12" id="KW-0175">Coiled coil</keyword>
<dbReference type="GO" id="GO:0044219">
    <property type="term" value="C:host cell plasmodesma"/>
    <property type="evidence" value="ECO:0007669"/>
    <property type="project" value="UniProtKB-SubCell"/>
</dbReference>
<name>A0A023PXE7_9VIRU</name>
<keyword evidence="6" id="KW-0916">Viral movement protein</keyword>
<feature type="coiled-coil region" evidence="12">
    <location>
        <begin position="300"/>
        <end position="327"/>
    </location>
</feature>
<dbReference type="InterPro" id="IPR051596">
    <property type="entry name" value="Caulimoviridae_Movement"/>
</dbReference>
<comment type="function">
    <text evidence="9">Transports viral genome to neighboring plant cells directly through plasmosdesmata, without any budding. The movement protein allows efficient cell to cell propagation, by bypassing the host cell wall barrier. Acts by forming tubules structures that increase the size exclusion limit (SEL) of plasmodesmata, thereby allowing viral ribonucleocapsids to spread directly to neighboring cells.</text>
</comment>
<keyword evidence="8" id="KW-1031">Host cell junction</keyword>
<evidence type="ECO:0000256" key="7">
    <source>
        <dbReference type="ARBA" id="ARBA00023054"/>
    </source>
</evidence>
<evidence type="ECO:0000256" key="4">
    <source>
        <dbReference type="ARBA" id="ARBA00022448"/>
    </source>
</evidence>
<comment type="subunit">
    <text evidence="11">Homotrimer, through the coiled-coil domain. Interacts with VAP. May interact (via N-terminus) with host prenylated Rab acceptor protein 1D (PRA1D).</text>
</comment>
<evidence type="ECO:0000256" key="8">
    <source>
        <dbReference type="ARBA" id="ARBA00023081"/>
    </source>
</evidence>